<evidence type="ECO:0000313" key="4">
    <source>
        <dbReference type="Proteomes" id="UP000596742"/>
    </source>
</evidence>
<dbReference type="EMBL" id="UYJE01009657">
    <property type="protein sequence ID" value="VDI75382.1"/>
    <property type="molecule type" value="Genomic_DNA"/>
</dbReference>
<feature type="domain" description="Syntaxin-5 N-terminal Sly1p-binding" evidence="2">
    <location>
        <begin position="46"/>
        <end position="63"/>
    </location>
</feature>
<dbReference type="InterPro" id="IPR021538">
    <property type="entry name" value="Syntaxin-5_N"/>
</dbReference>
<sequence length="87" mass="9778">MIARRRRNNSGSELKQENGFVQHSGNTFVTSNPTVPTTKSVVEPEMSCRDRTGEFLSACKVLQTRQINGAIQRPSPLRQRSEFTQIA</sequence>
<evidence type="ECO:0000313" key="3">
    <source>
        <dbReference type="EMBL" id="VDI75382.1"/>
    </source>
</evidence>
<proteinExistence type="predicted"/>
<accession>A0A8B6H8T8</accession>
<feature type="compositionally biased region" description="Polar residues" evidence="1">
    <location>
        <begin position="9"/>
        <end position="38"/>
    </location>
</feature>
<gene>
    <name evidence="3" type="ORF">MGAL_10B062653</name>
</gene>
<dbReference type="Pfam" id="PF11416">
    <property type="entry name" value="Syntaxin-5_N"/>
    <property type="match status" value="1"/>
</dbReference>
<evidence type="ECO:0000256" key="1">
    <source>
        <dbReference type="SAM" id="MobiDB-lite"/>
    </source>
</evidence>
<comment type="caution">
    <text evidence="3">The sequence shown here is derived from an EMBL/GenBank/DDBJ whole genome shotgun (WGS) entry which is preliminary data.</text>
</comment>
<feature type="non-terminal residue" evidence="3">
    <location>
        <position position="1"/>
    </location>
</feature>
<protein>
    <submittedName>
        <fullName evidence="3">Syntaxin 5</fullName>
    </submittedName>
</protein>
<reference evidence="3" key="1">
    <citation type="submission" date="2018-11" db="EMBL/GenBank/DDBJ databases">
        <authorList>
            <person name="Alioto T."/>
            <person name="Alioto T."/>
        </authorList>
    </citation>
    <scope>NUCLEOTIDE SEQUENCE</scope>
</reference>
<organism evidence="3 4">
    <name type="scientific">Mytilus galloprovincialis</name>
    <name type="common">Mediterranean mussel</name>
    <dbReference type="NCBI Taxonomy" id="29158"/>
    <lineage>
        <taxon>Eukaryota</taxon>
        <taxon>Metazoa</taxon>
        <taxon>Spiralia</taxon>
        <taxon>Lophotrochozoa</taxon>
        <taxon>Mollusca</taxon>
        <taxon>Bivalvia</taxon>
        <taxon>Autobranchia</taxon>
        <taxon>Pteriomorphia</taxon>
        <taxon>Mytilida</taxon>
        <taxon>Mytiloidea</taxon>
        <taxon>Mytilidae</taxon>
        <taxon>Mytilinae</taxon>
        <taxon>Mytilus</taxon>
    </lineage>
</organism>
<evidence type="ECO:0000259" key="2">
    <source>
        <dbReference type="Pfam" id="PF11416"/>
    </source>
</evidence>
<feature type="region of interest" description="Disordered" evidence="1">
    <location>
        <begin position="1"/>
        <end position="38"/>
    </location>
</feature>
<dbReference type="Proteomes" id="UP000596742">
    <property type="component" value="Unassembled WGS sequence"/>
</dbReference>
<dbReference type="AlphaFoldDB" id="A0A8B6H8T8"/>
<dbReference type="OrthoDB" id="421009at2759"/>
<keyword evidence="4" id="KW-1185">Reference proteome</keyword>
<name>A0A8B6H8T8_MYTGA</name>